<evidence type="ECO:0000256" key="10">
    <source>
        <dbReference type="ARBA" id="ARBA00023268"/>
    </source>
</evidence>
<dbReference type="Pfam" id="PF00725">
    <property type="entry name" value="3HCDH"/>
    <property type="match status" value="1"/>
</dbReference>
<comment type="similarity">
    <text evidence="3">In the N-terminal section; belongs to the enoyl-CoA hydratase/isomerase family.</text>
</comment>
<dbReference type="Pfam" id="PF02737">
    <property type="entry name" value="3HCDH_N"/>
    <property type="match status" value="1"/>
</dbReference>
<dbReference type="PROSITE" id="PS00166">
    <property type="entry name" value="ENOYL_COA_HYDRATASE"/>
    <property type="match status" value="1"/>
</dbReference>
<dbReference type="UniPathway" id="UPA00659"/>
<dbReference type="PANTHER" id="PTHR43612">
    <property type="entry name" value="TRIFUNCTIONAL ENZYME SUBUNIT ALPHA"/>
    <property type="match status" value="1"/>
</dbReference>
<dbReference type="Gene3D" id="1.10.1040.50">
    <property type="match status" value="1"/>
</dbReference>
<dbReference type="EMBL" id="LAZR01000147">
    <property type="protein sequence ID" value="KKN86436.1"/>
    <property type="molecule type" value="Genomic_DNA"/>
</dbReference>
<dbReference type="GO" id="GO:0070403">
    <property type="term" value="F:NAD+ binding"/>
    <property type="evidence" value="ECO:0007669"/>
    <property type="project" value="InterPro"/>
</dbReference>
<dbReference type="InterPro" id="IPR036291">
    <property type="entry name" value="NAD(P)-bd_dom_sf"/>
</dbReference>
<dbReference type="SUPFAM" id="SSF48179">
    <property type="entry name" value="6-phosphogluconate dehydrogenase C-terminal domain-like"/>
    <property type="match status" value="2"/>
</dbReference>
<evidence type="ECO:0000259" key="13">
    <source>
        <dbReference type="Pfam" id="PF02737"/>
    </source>
</evidence>
<dbReference type="InterPro" id="IPR018376">
    <property type="entry name" value="Enoyl-CoA_hyd/isom_CS"/>
</dbReference>
<evidence type="ECO:0000256" key="5">
    <source>
        <dbReference type="ARBA" id="ARBA00022832"/>
    </source>
</evidence>
<dbReference type="Gene3D" id="3.90.226.10">
    <property type="entry name" value="2-enoyl-CoA Hydratase, Chain A, domain 1"/>
    <property type="match status" value="1"/>
</dbReference>
<evidence type="ECO:0000259" key="12">
    <source>
        <dbReference type="Pfam" id="PF00725"/>
    </source>
</evidence>
<protein>
    <recommendedName>
        <fullName evidence="4">enoyl-CoA hydratase</fullName>
        <ecNumber evidence="4">4.2.1.17</ecNumber>
    </recommendedName>
</protein>
<evidence type="ECO:0000256" key="3">
    <source>
        <dbReference type="ARBA" id="ARBA00008750"/>
    </source>
</evidence>
<feature type="domain" description="3-hydroxyacyl-CoA dehydrogenase NAD binding" evidence="13">
    <location>
        <begin position="322"/>
        <end position="494"/>
    </location>
</feature>
<dbReference type="Gene3D" id="3.40.50.720">
    <property type="entry name" value="NAD(P)-binding Rossmann-like Domain"/>
    <property type="match status" value="1"/>
</dbReference>
<keyword evidence="9" id="KW-0456">Lyase</keyword>
<proteinExistence type="inferred from homology"/>
<gene>
    <name evidence="14" type="ORF">LCGC14_0268350</name>
</gene>
<dbReference type="InterPro" id="IPR001753">
    <property type="entry name" value="Enoyl-CoA_hydra/iso"/>
</dbReference>
<evidence type="ECO:0000256" key="9">
    <source>
        <dbReference type="ARBA" id="ARBA00023239"/>
    </source>
</evidence>
<evidence type="ECO:0000256" key="7">
    <source>
        <dbReference type="ARBA" id="ARBA00023027"/>
    </source>
</evidence>
<dbReference type="GO" id="GO:0004300">
    <property type="term" value="F:enoyl-CoA hydratase activity"/>
    <property type="evidence" value="ECO:0007669"/>
    <property type="project" value="UniProtKB-EC"/>
</dbReference>
<dbReference type="PANTHER" id="PTHR43612:SF3">
    <property type="entry name" value="TRIFUNCTIONAL ENZYME SUBUNIT ALPHA, MITOCHONDRIAL"/>
    <property type="match status" value="1"/>
</dbReference>
<dbReference type="AlphaFoldDB" id="A0A0F9WKB0"/>
<evidence type="ECO:0000256" key="11">
    <source>
        <dbReference type="SAM" id="MobiDB-lite"/>
    </source>
</evidence>
<comment type="similarity">
    <text evidence="2">In the central section; belongs to the 3-hydroxyacyl-CoA dehydrogenase family.</text>
</comment>
<dbReference type="InterPro" id="IPR029045">
    <property type="entry name" value="ClpP/crotonase-like_dom_sf"/>
</dbReference>
<dbReference type="SUPFAM" id="SSF52096">
    <property type="entry name" value="ClpP/crotonase"/>
    <property type="match status" value="1"/>
</dbReference>
<accession>A0A0F9WKB0</accession>
<dbReference type="InterPro" id="IPR006108">
    <property type="entry name" value="3HC_DH_C"/>
</dbReference>
<keyword evidence="10" id="KW-0511">Multifunctional enzyme</keyword>
<name>A0A0F9WKB0_9ZZZZ</name>
<evidence type="ECO:0000313" key="14">
    <source>
        <dbReference type="EMBL" id="KKN86436.1"/>
    </source>
</evidence>
<dbReference type="InterPro" id="IPR050136">
    <property type="entry name" value="FA_oxidation_alpha_subunit"/>
</dbReference>
<dbReference type="EC" id="4.2.1.17" evidence="4"/>
<dbReference type="GO" id="GO:0016509">
    <property type="term" value="F:long-chain (3S)-3-hydroxyacyl-CoA dehydrogenase (NAD+) activity"/>
    <property type="evidence" value="ECO:0007669"/>
    <property type="project" value="TreeGrafter"/>
</dbReference>
<reference evidence="14" key="1">
    <citation type="journal article" date="2015" name="Nature">
        <title>Complex archaea that bridge the gap between prokaryotes and eukaryotes.</title>
        <authorList>
            <person name="Spang A."/>
            <person name="Saw J.H."/>
            <person name="Jorgensen S.L."/>
            <person name="Zaremba-Niedzwiedzka K."/>
            <person name="Martijn J."/>
            <person name="Lind A.E."/>
            <person name="van Eijk R."/>
            <person name="Schleper C."/>
            <person name="Guy L."/>
            <person name="Ettema T.J."/>
        </authorList>
    </citation>
    <scope>NUCLEOTIDE SEQUENCE</scope>
</reference>
<dbReference type="SUPFAM" id="SSF51735">
    <property type="entry name" value="NAD(P)-binding Rossmann-fold domains"/>
    <property type="match status" value="1"/>
</dbReference>
<dbReference type="InterPro" id="IPR006180">
    <property type="entry name" value="3-OHacyl-CoA_DH_CS"/>
</dbReference>
<sequence length="706" mass="75525">MGRMLNALSDRALELGPARAAEQHGNWRAATDENYVYWLVLDRPGKAVNTIDRSVIEELSQHVDRIIDQKPSAVVIRSAKPSGFAAGADIQQFAGASTGEIRGMLKEAHLVLDRLAKVQAKTIAVINGHCLGAGLELALACDLRIAVSDASLGFPEVMLGLHPGLGGSYRSTAIADPLEAMTMMLTGKSVTAKKAKAIGLVDAVVEERHVGAAVQAALYNELKTAGGGFKTQAFSLRPARALAASQMRKKTAEKAAKTHYPAPHRLIDLWEAHGGSAKAMQDAEIDSFAELIETDTAQNLVRVFFLRETMRGLKQGDSAIRNVHVIGAGAMGGDIAAWAAREGFHVTLGDVATQPIGKAIRAATKMLKATLKDPLKVRDALDRLTPDPAGLGIARADIVIEAAPEKLELKRKIYADIEPRLKEGALLATNTSALPLADLAEGLADPSRLVGLHFFNPVSRMQLVEIVSHDRISPETARRATAFAVELSRLPAPVASAPGFLVNRALTPYMAEALIMVDEGIPKERIDRIAEEFGMPMGPVELADQVGLDIAVEVSASLRERLDSDFPETPDWLEKMVADGTLGRKTGGGLYEYDSDGKPKKQPVDALPDSAKGDPDILDRLILPMLNAVVACLREGVVESEDVADGAMIFGTGFAPFRGGPIHYAKKRGVDEIVAKLNALADKHGARFKPDAGWDRLKEKSTAATG</sequence>
<dbReference type="GO" id="GO:0006635">
    <property type="term" value="P:fatty acid beta-oxidation"/>
    <property type="evidence" value="ECO:0007669"/>
    <property type="project" value="UniProtKB-UniPathway"/>
</dbReference>
<evidence type="ECO:0000256" key="2">
    <source>
        <dbReference type="ARBA" id="ARBA00007005"/>
    </source>
</evidence>
<evidence type="ECO:0000256" key="8">
    <source>
        <dbReference type="ARBA" id="ARBA00023098"/>
    </source>
</evidence>
<comment type="pathway">
    <text evidence="1">Lipid metabolism; fatty acid beta-oxidation.</text>
</comment>
<keyword evidence="6" id="KW-0560">Oxidoreductase</keyword>
<evidence type="ECO:0000256" key="4">
    <source>
        <dbReference type="ARBA" id="ARBA00012076"/>
    </source>
</evidence>
<comment type="caution">
    <text evidence="14">The sequence shown here is derived from an EMBL/GenBank/DDBJ whole genome shotgun (WGS) entry which is preliminary data.</text>
</comment>
<feature type="domain" description="3-hydroxyacyl-CoA dehydrogenase C-terminal" evidence="12">
    <location>
        <begin position="499"/>
        <end position="593"/>
    </location>
</feature>
<keyword evidence="7" id="KW-0520">NAD</keyword>
<evidence type="ECO:0000256" key="6">
    <source>
        <dbReference type="ARBA" id="ARBA00023002"/>
    </source>
</evidence>
<evidence type="ECO:0000256" key="1">
    <source>
        <dbReference type="ARBA" id="ARBA00005005"/>
    </source>
</evidence>
<dbReference type="PROSITE" id="PS00067">
    <property type="entry name" value="3HCDH"/>
    <property type="match status" value="1"/>
</dbReference>
<keyword evidence="8" id="KW-0443">Lipid metabolism</keyword>
<keyword evidence="5" id="KW-0276">Fatty acid metabolism</keyword>
<organism evidence="14">
    <name type="scientific">marine sediment metagenome</name>
    <dbReference type="NCBI Taxonomy" id="412755"/>
    <lineage>
        <taxon>unclassified sequences</taxon>
        <taxon>metagenomes</taxon>
        <taxon>ecological metagenomes</taxon>
    </lineage>
</organism>
<dbReference type="Pfam" id="PF00378">
    <property type="entry name" value="ECH_1"/>
    <property type="match status" value="1"/>
</dbReference>
<dbReference type="InterPro" id="IPR006176">
    <property type="entry name" value="3-OHacyl-CoA_DH_NAD-bd"/>
</dbReference>
<dbReference type="InterPro" id="IPR008927">
    <property type="entry name" value="6-PGluconate_DH-like_C_sf"/>
</dbReference>
<dbReference type="CDD" id="cd06558">
    <property type="entry name" value="crotonase-like"/>
    <property type="match status" value="1"/>
</dbReference>
<feature type="region of interest" description="Disordered" evidence="11">
    <location>
        <begin position="588"/>
        <end position="611"/>
    </location>
</feature>